<keyword evidence="1" id="KW-1133">Transmembrane helix</keyword>
<reference evidence="3" key="1">
    <citation type="submission" date="2017-08" db="EMBL/GenBank/DDBJ databases">
        <authorList>
            <person name="Varghese N."/>
            <person name="Submissions S."/>
        </authorList>
    </citation>
    <scope>NUCLEOTIDE SEQUENCE [LARGE SCALE GENOMIC DNA]</scope>
    <source>
        <strain evidence="3">JC22</strain>
    </source>
</reference>
<name>A0A285STT8_9BACL</name>
<dbReference type="EMBL" id="OBMQ01000006">
    <property type="protein sequence ID" value="SOC11680.1"/>
    <property type="molecule type" value="Genomic_DNA"/>
</dbReference>
<proteinExistence type="predicted"/>
<organism evidence="2 3">
    <name type="scientific">Ureibacillus xyleni</name>
    <dbReference type="NCBI Taxonomy" id="614648"/>
    <lineage>
        <taxon>Bacteria</taxon>
        <taxon>Bacillati</taxon>
        <taxon>Bacillota</taxon>
        <taxon>Bacilli</taxon>
        <taxon>Bacillales</taxon>
        <taxon>Caryophanaceae</taxon>
        <taxon>Ureibacillus</taxon>
    </lineage>
</organism>
<dbReference type="AlphaFoldDB" id="A0A285STT8"/>
<protein>
    <submittedName>
        <fullName evidence="2">Uncharacterized protein</fullName>
    </submittedName>
</protein>
<feature type="transmembrane region" description="Helical" evidence="1">
    <location>
        <begin position="43"/>
        <end position="66"/>
    </location>
</feature>
<keyword evidence="1" id="KW-0472">Membrane</keyword>
<keyword evidence="1" id="KW-0812">Transmembrane</keyword>
<evidence type="ECO:0000313" key="2">
    <source>
        <dbReference type="EMBL" id="SOC11680.1"/>
    </source>
</evidence>
<keyword evidence="3" id="KW-1185">Reference proteome</keyword>
<dbReference type="SUPFAM" id="SSF63829">
    <property type="entry name" value="Calcium-dependent phosphotriesterase"/>
    <property type="match status" value="1"/>
</dbReference>
<dbReference type="OrthoDB" id="2454668at2"/>
<dbReference type="Proteomes" id="UP000219636">
    <property type="component" value="Unassembled WGS sequence"/>
</dbReference>
<evidence type="ECO:0000256" key="1">
    <source>
        <dbReference type="SAM" id="Phobius"/>
    </source>
</evidence>
<gene>
    <name evidence="2" type="ORF">SAMN05880501_106246</name>
</gene>
<dbReference type="RefSeq" id="WP_097073726.1">
    <property type="nucleotide sequence ID" value="NZ_OBMQ01000006.1"/>
</dbReference>
<sequence length="375" mass="42238">MERNVREDLDALIPKYISLSEKEKKSIISEANHRLVGKRKKRIFVQPVLVTVAMLFLIVLIVPSFLSSSSPFTPEKVTIPDHEYDGLINALYVDSTNELIFTDHQDIYSFNTELNEKSVLMDSNDTVIYDFAASEKWLIWHDIASFELNILNRQTEEVSKVKGISAHDLLIKDDTLIYMPLKGGEAEHSYKKLDLNTLEETTLHVLTGVGSSSKSALNNEFVVIPEAFRNDTGEYYTNFFLFDVATGELIDKFSAPFEHARGVTITGNRIYAQFSNGDEASILGYFNIVDGEFAQLDVPLFGDYAIYENTVALSLPKGSSNTVKLFELQEDGVKPLSTLNAIKERLVVPRFTREGTLIINGESADFSMYLIQTKE</sequence>
<evidence type="ECO:0000313" key="3">
    <source>
        <dbReference type="Proteomes" id="UP000219636"/>
    </source>
</evidence>
<accession>A0A285STT8</accession>